<evidence type="ECO:0000313" key="2">
    <source>
        <dbReference type="EMBL" id="RJS47155.1"/>
    </source>
</evidence>
<dbReference type="RefSeq" id="WP_120061125.1">
    <property type="nucleotide sequence ID" value="NZ_QYRP01000002.1"/>
</dbReference>
<protein>
    <submittedName>
        <fullName evidence="2">Phosphotransferase</fullName>
    </submittedName>
</protein>
<dbReference type="InterPro" id="IPR011009">
    <property type="entry name" value="Kinase-like_dom_sf"/>
</dbReference>
<gene>
    <name evidence="2" type="ORF">D4739_13605</name>
</gene>
<dbReference type="EMBL" id="QYRP01000002">
    <property type="protein sequence ID" value="RJS47155.1"/>
    <property type="molecule type" value="Genomic_DNA"/>
</dbReference>
<dbReference type="GO" id="GO:0016740">
    <property type="term" value="F:transferase activity"/>
    <property type="evidence" value="ECO:0007669"/>
    <property type="project" value="UniProtKB-KW"/>
</dbReference>
<accession>A0A3A5HCF7</accession>
<organism evidence="2 3">
    <name type="scientific">Nocardioides cavernaquae</name>
    <dbReference type="NCBI Taxonomy" id="2321396"/>
    <lineage>
        <taxon>Bacteria</taxon>
        <taxon>Bacillati</taxon>
        <taxon>Actinomycetota</taxon>
        <taxon>Actinomycetes</taxon>
        <taxon>Propionibacteriales</taxon>
        <taxon>Nocardioidaceae</taxon>
        <taxon>Nocardioides</taxon>
    </lineage>
</organism>
<dbReference type="SUPFAM" id="SSF56112">
    <property type="entry name" value="Protein kinase-like (PK-like)"/>
    <property type="match status" value="1"/>
</dbReference>
<dbReference type="Pfam" id="PF01636">
    <property type="entry name" value="APH"/>
    <property type="match status" value="1"/>
</dbReference>
<evidence type="ECO:0000313" key="3">
    <source>
        <dbReference type="Proteomes" id="UP000276542"/>
    </source>
</evidence>
<dbReference type="AlphaFoldDB" id="A0A3A5HCF7"/>
<dbReference type="InterPro" id="IPR002575">
    <property type="entry name" value="Aminoglycoside_PTrfase"/>
</dbReference>
<keyword evidence="2" id="KW-0808">Transferase</keyword>
<name>A0A3A5HCF7_9ACTN</name>
<proteinExistence type="predicted"/>
<sequence>MWQPEAHWQRLQSGMGASTLGVWRDGDLIIKRLTAPTPDDAPELEMRRHAAYWRRAADVAASGVVEATPGLRGPAVARMDEDSEGVTFAYAAVEPVHLTGPFVARALGRFAGAEIGDHGWLAHNQLADRLATTERRGGWTTLARTTVADLADRLWSRRAHFLTAIAELPQVPQHGDPVPANLLGRDGEDVLAIDWSNLGRGPVGADLGYWSLSAREDFDVLLQAYVEGLPPGVGSIDQARLGAQVTAVYTALSRADWALARAAEGDGALAAKYRHPSVAPYLTALQRQFPQLEALI</sequence>
<dbReference type="Gene3D" id="3.90.1200.10">
    <property type="match status" value="1"/>
</dbReference>
<dbReference type="OrthoDB" id="3816435at2"/>
<feature type="domain" description="Aminoglycoside phosphotransferase" evidence="1">
    <location>
        <begin position="27"/>
        <end position="227"/>
    </location>
</feature>
<evidence type="ECO:0000259" key="1">
    <source>
        <dbReference type="Pfam" id="PF01636"/>
    </source>
</evidence>
<comment type="caution">
    <text evidence="2">The sequence shown here is derived from an EMBL/GenBank/DDBJ whole genome shotgun (WGS) entry which is preliminary data.</text>
</comment>
<dbReference type="Proteomes" id="UP000276542">
    <property type="component" value="Unassembled WGS sequence"/>
</dbReference>
<reference evidence="3" key="1">
    <citation type="submission" date="2018-09" db="EMBL/GenBank/DDBJ databases">
        <authorList>
            <person name="Zhu H."/>
        </authorList>
    </citation>
    <scope>NUCLEOTIDE SEQUENCE [LARGE SCALE GENOMIC DNA]</scope>
    <source>
        <strain evidence="3">K1W22B-1</strain>
    </source>
</reference>
<keyword evidence="3" id="KW-1185">Reference proteome</keyword>